<dbReference type="InterPro" id="IPR014729">
    <property type="entry name" value="Rossmann-like_a/b/a_fold"/>
</dbReference>
<dbReference type="Pfam" id="PF00582">
    <property type="entry name" value="Usp"/>
    <property type="match status" value="1"/>
</dbReference>
<dbReference type="InterPro" id="IPR006015">
    <property type="entry name" value="Universal_stress_UspA"/>
</dbReference>
<feature type="domain" description="UspA" evidence="2">
    <location>
        <begin position="5"/>
        <end position="143"/>
    </location>
</feature>
<dbReference type="InterPro" id="IPR006016">
    <property type="entry name" value="UspA"/>
</dbReference>
<evidence type="ECO:0000313" key="3">
    <source>
        <dbReference type="EMBL" id="NOU91768.1"/>
    </source>
</evidence>
<dbReference type="CDD" id="cd00293">
    <property type="entry name" value="USP-like"/>
    <property type="match status" value="1"/>
</dbReference>
<dbReference type="PANTHER" id="PTHR46268:SF6">
    <property type="entry name" value="UNIVERSAL STRESS PROTEIN UP12"/>
    <property type="match status" value="1"/>
</dbReference>
<evidence type="ECO:0000256" key="1">
    <source>
        <dbReference type="ARBA" id="ARBA00008791"/>
    </source>
</evidence>
<dbReference type="PANTHER" id="PTHR46268">
    <property type="entry name" value="STRESS RESPONSE PROTEIN NHAX"/>
    <property type="match status" value="1"/>
</dbReference>
<gene>
    <name evidence="3" type="ORF">GC093_00745</name>
</gene>
<accession>A0A972GK25</accession>
<keyword evidence="4" id="KW-1185">Reference proteome</keyword>
<dbReference type="EMBL" id="WHOD01000003">
    <property type="protein sequence ID" value="NOU91768.1"/>
    <property type="molecule type" value="Genomic_DNA"/>
</dbReference>
<sequence length="143" mass="15730">MFCTKILVAFDGSELSEKALDKAVKIAQTNVDIALHVIIVVKFHAFIAGAYPVITENFYESDLKYGNEIVKRLEKELSTLANPHSVSLIQGTPENEILQFANEQGSDLIIMGSRGLTGLKEMFLGSVSHYVVQHAEAPVLIIK</sequence>
<organism evidence="3 4">
    <name type="scientific">Paenibacillus foliorum</name>
    <dbReference type="NCBI Taxonomy" id="2654974"/>
    <lineage>
        <taxon>Bacteria</taxon>
        <taxon>Bacillati</taxon>
        <taxon>Bacillota</taxon>
        <taxon>Bacilli</taxon>
        <taxon>Bacillales</taxon>
        <taxon>Paenibacillaceae</taxon>
        <taxon>Paenibacillus</taxon>
    </lineage>
</organism>
<dbReference type="PRINTS" id="PR01438">
    <property type="entry name" value="UNVRSLSTRESS"/>
</dbReference>
<comment type="caution">
    <text evidence="3">The sequence shown here is derived from an EMBL/GenBank/DDBJ whole genome shotgun (WGS) entry which is preliminary data.</text>
</comment>
<reference evidence="3" key="1">
    <citation type="submission" date="2019-10" db="EMBL/GenBank/DDBJ databases">
        <title>Description of Paenibacillus glebae sp. nov.</title>
        <authorList>
            <person name="Carlier A."/>
            <person name="Qi S."/>
        </authorList>
    </citation>
    <scope>NUCLEOTIDE SEQUENCE</scope>
    <source>
        <strain evidence="3">LMG 31456</strain>
    </source>
</reference>
<dbReference type="RefSeq" id="WP_171649928.1">
    <property type="nucleotide sequence ID" value="NZ_WHOD01000003.1"/>
</dbReference>
<dbReference type="Gene3D" id="3.40.50.620">
    <property type="entry name" value="HUPs"/>
    <property type="match status" value="1"/>
</dbReference>
<dbReference type="SUPFAM" id="SSF52402">
    <property type="entry name" value="Adenine nucleotide alpha hydrolases-like"/>
    <property type="match status" value="1"/>
</dbReference>
<name>A0A972GK25_9BACL</name>
<proteinExistence type="inferred from homology"/>
<comment type="similarity">
    <text evidence="1">Belongs to the universal stress protein A family.</text>
</comment>
<evidence type="ECO:0000259" key="2">
    <source>
        <dbReference type="Pfam" id="PF00582"/>
    </source>
</evidence>
<evidence type="ECO:0000313" key="4">
    <source>
        <dbReference type="Proteomes" id="UP000641588"/>
    </source>
</evidence>
<dbReference type="AlphaFoldDB" id="A0A972GK25"/>
<dbReference type="Proteomes" id="UP000641588">
    <property type="component" value="Unassembled WGS sequence"/>
</dbReference>
<protein>
    <submittedName>
        <fullName evidence="3">Universal stress protein</fullName>
    </submittedName>
</protein>